<dbReference type="Proteomes" id="UP000635726">
    <property type="component" value="Unassembled WGS sequence"/>
</dbReference>
<keyword evidence="1 4" id="KW-0479">Metal-binding</keyword>
<dbReference type="SUPFAM" id="SSF51735">
    <property type="entry name" value="NAD(P)-binding Rossmann-fold domains"/>
    <property type="match status" value="1"/>
</dbReference>
<protein>
    <submittedName>
        <fullName evidence="8">2-deoxy-scyllo-inosamine dehydrogenase</fullName>
    </submittedName>
</protein>
<dbReference type="SUPFAM" id="SSF50129">
    <property type="entry name" value="GroES-like"/>
    <property type="match status" value="1"/>
</dbReference>
<evidence type="ECO:0000256" key="5">
    <source>
        <dbReference type="SAM" id="Phobius"/>
    </source>
</evidence>
<dbReference type="Gene3D" id="3.90.180.10">
    <property type="entry name" value="Medium-chain alcohol dehydrogenases, catalytic domain"/>
    <property type="match status" value="1"/>
</dbReference>
<reference evidence="8" key="2">
    <citation type="submission" date="2020-09" db="EMBL/GenBank/DDBJ databases">
        <authorList>
            <person name="Sun Q."/>
            <person name="Ohkuma M."/>
        </authorList>
    </citation>
    <scope>NUCLEOTIDE SEQUENCE</scope>
    <source>
        <strain evidence="8">JCM 14371</strain>
    </source>
</reference>
<dbReference type="Pfam" id="PF08240">
    <property type="entry name" value="ADH_N"/>
    <property type="match status" value="1"/>
</dbReference>
<dbReference type="EMBL" id="BMOE01000019">
    <property type="protein sequence ID" value="GGJ87867.1"/>
    <property type="molecule type" value="Genomic_DNA"/>
</dbReference>
<comment type="caution">
    <text evidence="8">The sequence shown here is derived from an EMBL/GenBank/DDBJ whole genome shotgun (WGS) entry which is preliminary data.</text>
</comment>
<dbReference type="Pfam" id="PF00107">
    <property type="entry name" value="ADH_zinc_N"/>
    <property type="match status" value="1"/>
</dbReference>
<dbReference type="RefSeq" id="WP_229671129.1">
    <property type="nucleotide sequence ID" value="NZ_BMOE01000019.1"/>
</dbReference>
<evidence type="ECO:0000313" key="8">
    <source>
        <dbReference type="EMBL" id="GGJ87867.1"/>
    </source>
</evidence>
<evidence type="ECO:0000259" key="6">
    <source>
        <dbReference type="Pfam" id="PF00107"/>
    </source>
</evidence>
<dbReference type="GO" id="GO:0016491">
    <property type="term" value="F:oxidoreductase activity"/>
    <property type="evidence" value="ECO:0007669"/>
    <property type="project" value="UniProtKB-KW"/>
</dbReference>
<evidence type="ECO:0000256" key="2">
    <source>
        <dbReference type="ARBA" id="ARBA00022833"/>
    </source>
</evidence>
<evidence type="ECO:0000256" key="3">
    <source>
        <dbReference type="ARBA" id="ARBA00023002"/>
    </source>
</evidence>
<keyword evidence="5" id="KW-0472">Membrane</keyword>
<dbReference type="PROSITE" id="PS00059">
    <property type="entry name" value="ADH_ZINC"/>
    <property type="match status" value="1"/>
</dbReference>
<dbReference type="InterPro" id="IPR013149">
    <property type="entry name" value="ADH-like_C"/>
</dbReference>
<dbReference type="InterPro" id="IPR013154">
    <property type="entry name" value="ADH-like_N"/>
</dbReference>
<comment type="similarity">
    <text evidence="4">Belongs to the zinc-containing alcohol dehydrogenase family.</text>
</comment>
<keyword evidence="9" id="KW-1185">Reference proteome</keyword>
<keyword evidence="5" id="KW-1133">Transmembrane helix</keyword>
<keyword evidence="2 4" id="KW-0862">Zinc</keyword>
<dbReference type="Gene3D" id="3.40.50.720">
    <property type="entry name" value="NAD(P)-binding Rossmann-like Domain"/>
    <property type="match status" value="1"/>
</dbReference>
<evidence type="ECO:0000256" key="1">
    <source>
        <dbReference type="ARBA" id="ARBA00022723"/>
    </source>
</evidence>
<dbReference type="InterPro" id="IPR002328">
    <property type="entry name" value="ADH_Zn_CS"/>
</dbReference>
<reference evidence="8" key="1">
    <citation type="journal article" date="2014" name="Int. J. Syst. Evol. Microbiol.">
        <title>Complete genome sequence of Corynebacterium casei LMG S-19264T (=DSM 44701T), isolated from a smear-ripened cheese.</title>
        <authorList>
            <consortium name="US DOE Joint Genome Institute (JGI-PGF)"/>
            <person name="Walter F."/>
            <person name="Albersmeier A."/>
            <person name="Kalinowski J."/>
            <person name="Ruckert C."/>
        </authorList>
    </citation>
    <scope>NUCLEOTIDE SEQUENCE</scope>
    <source>
        <strain evidence="8">JCM 14371</strain>
    </source>
</reference>
<feature type="domain" description="Alcohol dehydrogenase-like N-terminal" evidence="7">
    <location>
        <begin position="30"/>
        <end position="137"/>
    </location>
</feature>
<feature type="transmembrane region" description="Helical" evidence="5">
    <location>
        <begin position="165"/>
        <end position="186"/>
    </location>
</feature>
<dbReference type="GO" id="GO:0008270">
    <property type="term" value="F:zinc ion binding"/>
    <property type="evidence" value="ECO:0007669"/>
    <property type="project" value="InterPro"/>
</dbReference>
<evidence type="ECO:0000313" key="9">
    <source>
        <dbReference type="Proteomes" id="UP000635726"/>
    </source>
</evidence>
<dbReference type="InterPro" id="IPR050129">
    <property type="entry name" value="Zn_alcohol_dh"/>
</dbReference>
<keyword evidence="3" id="KW-0560">Oxidoreductase</keyword>
<dbReference type="InterPro" id="IPR011032">
    <property type="entry name" value="GroES-like_sf"/>
</dbReference>
<organism evidence="8 9">
    <name type="scientific">Deinococcus aquiradiocola</name>
    <dbReference type="NCBI Taxonomy" id="393059"/>
    <lineage>
        <taxon>Bacteria</taxon>
        <taxon>Thermotogati</taxon>
        <taxon>Deinococcota</taxon>
        <taxon>Deinococci</taxon>
        <taxon>Deinococcales</taxon>
        <taxon>Deinococcaceae</taxon>
        <taxon>Deinococcus</taxon>
    </lineage>
</organism>
<dbReference type="PANTHER" id="PTHR43401">
    <property type="entry name" value="L-THREONINE 3-DEHYDROGENASE"/>
    <property type="match status" value="1"/>
</dbReference>
<dbReference type="AlphaFoldDB" id="A0A917PQY2"/>
<keyword evidence="5" id="KW-0812">Transmembrane</keyword>
<name>A0A917PQY2_9DEIO</name>
<evidence type="ECO:0000259" key="7">
    <source>
        <dbReference type="Pfam" id="PF08240"/>
    </source>
</evidence>
<accession>A0A917PQY2</accession>
<feature type="domain" description="Alcohol dehydrogenase-like C-terminal" evidence="6">
    <location>
        <begin position="176"/>
        <end position="302"/>
    </location>
</feature>
<evidence type="ECO:0000256" key="4">
    <source>
        <dbReference type="RuleBase" id="RU361277"/>
    </source>
</evidence>
<sequence length="346" mass="36499">MTAPARTMRAAVITAPRQVELRELPEPHAGPGEVRIRVHATGVCGTDLHLLDGHFGARFPLTAGHEISGFVDEVGPGVLNLREGDLVALDPNLWCGQCHYCQRGQFQHCEHHTALGVNLPGGFAEYVVAPAVSVYPASGLTPDQAAFAEPLGCVAWGMRRLRPEIGASAVVFGAGAIGLLLMQGLLASGCAGVTVVDPVEDRLRLARELGASRTFTPHADLRSELLDANPHGFDVTAEATGVPAVVQGLPALTAVGGQVLVFGVAPEDAHVQLRPYDLFQRDLTVLGSFALNATVPLALDWLRAGRVRVEPLITHRLPLSGVPDALDMKANPGFQGAQKVLIVPGL</sequence>
<gene>
    <name evidence="8" type="ORF">GCM10008939_34930</name>
</gene>
<dbReference type="InterPro" id="IPR036291">
    <property type="entry name" value="NAD(P)-bd_dom_sf"/>
</dbReference>
<dbReference type="CDD" id="cd08234">
    <property type="entry name" value="threonine_DH_like"/>
    <property type="match status" value="1"/>
</dbReference>
<dbReference type="PANTHER" id="PTHR43401:SF2">
    <property type="entry name" value="L-THREONINE 3-DEHYDROGENASE"/>
    <property type="match status" value="1"/>
</dbReference>
<proteinExistence type="inferred from homology"/>
<comment type="cofactor">
    <cofactor evidence="4">
        <name>Zn(2+)</name>
        <dbReference type="ChEBI" id="CHEBI:29105"/>
    </cofactor>
</comment>